<sequence length="90" mass="10145">MLLTNLHLNQSPGHYSRAKCLGHEHKDALASSKDIFSNIQLKGLLQRNRFTKSHLNKSILFPVQQQKSSLYALLPDPQPMPKKASLTVQP</sequence>
<keyword evidence="2" id="KW-1185">Reference proteome</keyword>
<dbReference type="EMBL" id="JAYMYQ010000004">
    <property type="protein sequence ID" value="KAK7338227.1"/>
    <property type="molecule type" value="Genomic_DNA"/>
</dbReference>
<comment type="caution">
    <text evidence="1">The sequence shown here is derived from an EMBL/GenBank/DDBJ whole genome shotgun (WGS) entry which is preliminary data.</text>
</comment>
<reference evidence="1 2" key="1">
    <citation type="submission" date="2024-01" db="EMBL/GenBank/DDBJ databases">
        <title>The genomes of 5 underutilized Papilionoideae crops provide insights into root nodulation and disease resistanc.</title>
        <authorList>
            <person name="Jiang F."/>
        </authorList>
    </citation>
    <scope>NUCLEOTIDE SEQUENCE [LARGE SCALE GENOMIC DNA]</scope>
    <source>
        <strain evidence="1">LVBAO_FW01</strain>
        <tissue evidence="1">Leaves</tissue>
    </source>
</reference>
<evidence type="ECO:0000313" key="2">
    <source>
        <dbReference type="Proteomes" id="UP001367508"/>
    </source>
</evidence>
<proteinExistence type="predicted"/>
<accession>A0AAN9LQF6</accession>
<dbReference type="AlphaFoldDB" id="A0AAN9LQF6"/>
<organism evidence="1 2">
    <name type="scientific">Canavalia gladiata</name>
    <name type="common">Sword bean</name>
    <name type="synonym">Dolichos gladiatus</name>
    <dbReference type="NCBI Taxonomy" id="3824"/>
    <lineage>
        <taxon>Eukaryota</taxon>
        <taxon>Viridiplantae</taxon>
        <taxon>Streptophyta</taxon>
        <taxon>Embryophyta</taxon>
        <taxon>Tracheophyta</taxon>
        <taxon>Spermatophyta</taxon>
        <taxon>Magnoliopsida</taxon>
        <taxon>eudicotyledons</taxon>
        <taxon>Gunneridae</taxon>
        <taxon>Pentapetalae</taxon>
        <taxon>rosids</taxon>
        <taxon>fabids</taxon>
        <taxon>Fabales</taxon>
        <taxon>Fabaceae</taxon>
        <taxon>Papilionoideae</taxon>
        <taxon>50 kb inversion clade</taxon>
        <taxon>NPAAA clade</taxon>
        <taxon>indigoferoid/millettioid clade</taxon>
        <taxon>Phaseoleae</taxon>
        <taxon>Canavalia</taxon>
    </lineage>
</organism>
<protein>
    <submittedName>
        <fullName evidence="1">Uncharacterized protein</fullName>
    </submittedName>
</protein>
<name>A0AAN9LQF6_CANGL</name>
<dbReference type="Proteomes" id="UP001367508">
    <property type="component" value="Unassembled WGS sequence"/>
</dbReference>
<gene>
    <name evidence="1" type="ORF">VNO77_18829</name>
</gene>
<evidence type="ECO:0000313" key="1">
    <source>
        <dbReference type="EMBL" id="KAK7338227.1"/>
    </source>
</evidence>